<dbReference type="Gene3D" id="2.100.10.30">
    <property type="entry name" value="Jacalin-like lectin domain"/>
    <property type="match status" value="4"/>
</dbReference>
<feature type="domain" description="Jacalin-type lectin" evidence="3">
    <location>
        <begin position="268"/>
        <end position="398"/>
    </location>
</feature>
<protein>
    <submittedName>
        <fullName evidence="4">Zymogen granule membrane 16-like protein</fullName>
    </submittedName>
</protein>
<dbReference type="Proteomes" id="UP000290572">
    <property type="component" value="Unassembled WGS sequence"/>
</dbReference>
<dbReference type="SUPFAM" id="SSF51101">
    <property type="entry name" value="Mannose-binding lectins"/>
    <property type="match status" value="4"/>
</dbReference>
<organism evidence="4 5">
    <name type="scientific">Labeo rohita</name>
    <name type="common">Indian major carp</name>
    <name type="synonym">Cyprinus rohita</name>
    <dbReference type="NCBI Taxonomy" id="84645"/>
    <lineage>
        <taxon>Eukaryota</taxon>
        <taxon>Metazoa</taxon>
        <taxon>Chordata</taxon>
        <taxon>Craniata</taxon>
        <taxon>Vertebrata</taxon>
        <taxon>Euteleostomi</taxon>
        <taxon>Actinopterygii</taxon>
        <taxon>Neopterygii</taxon>
        <taxon>Teleostei</taxon>
        <taxon>Ostariophysi</taxon>
        <taxon>Cypriniformes</taxon>
        <taxon>Cyprinidae</taxon>
        <taxon>Labeoninae</taxon>
        <taxon>Labeonini</taxon>
        <taxon>Labeo</taxon>
    </lineage>
</organism>
<feature type="domain" description="Jacalin-type lectin" evidence="3">
    <location>
        <begin position="71"/>
        <end position="206"/>
    </location>
</feature>
<keyword evidence="2" id="KW-0430">Lectin</keyword>
<keyword evidence="1" id="KW-0732">Signal</keyword>
<dbReference type="PANTHER" id="PTHR33589:SF3">
    <property type="entry name" value="ZYMOGEN GRANULE MEMBRANE PROTEIN 16-LIKE"/>
    <property type="match status" value="1"/>
</dbReference>
<name>A0A498LEL4_LABRO</name>
<keyword evidence="5" id="KW-1185">Reference proteome</keyword>
<gene>
    <name evidence="4" type="ORF">ROHU_033116</name>
</gene>
<evidence type="ECO:0000256" key="2">
    <source>
        <dbReference type="ARBA" id="ARBA00022734"/>
    </source>
</evidence>
<evidence type="ECO:0000313" key="5">
    <source>
        <dbReference type="Proteomes" id="UP000290572"/>
    </source>
</evidence>
<evidence type="ECO:0000313" key="4">
    <source>
        <dbReference type="EMBL" id="RXN05903.1"/>
    </source>
</evidence>
<proteinExistence type="predicted"/>
<dbReference type="Pfam" id="PF01419">
    <property type="entry name" value="Jacalin"/>
    <property type="match status" value="4"/>
</dbReference>
<evidence type="ECO:0000259" key="3">
    <source>
        <dbReference type="PROSITE" id="PS51752"/>
    </source>
</evidence>
<dbReference type="EMBL" id="QBIY01013386">
    <property type="protein sequence ID" value="RXN05903.1"/>
    <property type="molecule type" value="Genomic_DNA"/>
</dbReference>
<dbReference type="GO" id="GO:0030246">
    <property type="term" value="F:carbohydrate binding"/>
    <property type="evidence" value="ECO:0007669"/>
    <property type="project" value="UniProtKB-KW"/>
</dbReference>
<sequence length="644" mass="71897">MTRLERNVDNHVFPGVSSFDFSFSGTAASASKITGVCWTVTFSKMLHLILVLSGVCTVGMAMPLPDYYSYSMAVGDGSGTEYSTAYDGRITGVRVWEHSNAYIRGIQLRYDGNWTTPVCTSYGNPLEMTLRDNESIIQVSGKYYSGYIYEIMFVTSQGRSLKVGQPYGNSFNFYPTHDGSMYLETPDSTFDTVEGGDDSFAKYLNTMQDNGEKASAYLTSSDAEHCLQEGRGPILGTDTPEDVLLLEVLRPVVEKDSQPALPNYYSYSMAVGDGTGTEYSTAYDGRITGVRVWEYSNAYIRGIQLRYDGNWTTPVCTSYGNPLEMTLHDSESIIQVSGKYYSGYIYEIMFVTSQGRSLKVGQPYGTSFNFYPTQERTLPNYYSYSMAVGDGSGTEYSTAYDGRITGIRLWEYSNAYIRGIQLRYDGNWTTPVCTNNGNPLEMTLRDNESIIQVSGKYYSGYIYEIMFVTSQGRSLKVGQPTGTSFNLYPTHDRTLPDYYSYSMAVGDGSGTEYSTAYDGRISGVRLWEYSNAYIRGIQLRYDGNWTTPVCTSNGNPLEMTLRDSEFIIQVSGKYASGYIYEIMFVTSQGRSLKVGQPYGTSFNFYPTLDGSELRFLSGRQNGYGITSIGAHWAVYYTDDDNVTA</sequence>
<accession>A0A498LEL4</accession>
<dbReference type="InterPro" id="IPR052321">
    <property type="entry name" value="PolyBind_ProtTraffic"/>
</dbReference>
<dbReference type="PANTHER" id="PTHR33589">
    <property type="entry name" value="OS11G0524900 PROTEIN"/>
    <property type="match status" value="1"/>
</dbReference>
<dbReference type="AlphaFoldDB" id="A0A498LEL4"/>
<evidence type="ECO:0000256" key="1">
    <source>
        <dbReference type="ARBA" id="ARBA00022729"/>
    </source>
</evidence>
<dbReference type="InterPro" id="IPR001229">
    <property type="entry name" value="Jacalin-like_lectin_dom"/>
</dbReference>
<dbReference type="PROSITE" id="PS51752">
    <property type="entry name" value="JACALIN_LECTIN"/>
    <property type="match status" value="3"/>
</dbReference>
<comment type="caution">
    <text evidence="4">The sequence shown here is derived from an EMBL/GenBank/DDBJ whole genome shotgun (WGS) entry which is preliminary data.</text>
</comment>
<reference evidence="4 5" key="1">
    <citation type="submission" date="2018-03" db="EMBL/GenBank/DDBJ databases">
        <title>Draft genome sequence of Rohu Carp (Labeo rohita).</title>
        <authorList>
            <person name="Das P."/>
            <person name="Kushwaha B."/>
            <person name="Joshi C.G."/>
            <person name="Kumar D."/>
            <person name="Nagpure N.S."/>
            <person name="Sahoo L."/>
            <person name="Das S.P."/>
            <person name="Bit A."/>
            <person name="Patnaik S."/>
            <person name="Meher P.K."/>
            <person name="Jayasankar P."/>
            <person name="Koringa P.G."/>
            <person name="Patel N.V."/>
            <person name="Hinsu A.T."/>
            <person name="Kumar R."/>
            <person name="Pandey M."/>
            <person name="Agarwal S."/>
            <person name="Srivastava S."/>
            <person name="Singh M."/>
            <person name="Iquebal M.A."/>
            <person name="Jaiswal S."/>
            <person name="Angadi U.B."/>
            <person name="Kumar N."/>
            <person name="Raza M."/>
            <person name="Shah T.M."/>
            <person name="Rai A."/>
            <person name="Jena J.K."/>
        </authorList>
    </citation>
    <scope>NUCLEOTIDE SEQUENCE [LARGE SCALE GENOMIC DNA]</scope>
    <source>
        <strain evidence="4">DASCIFA01</strain>
        <tissue evidence="4">Testis</tissue>
    </source>
</reference>
<feature type="domain" description="Jacalin-type lectin" evidence="3">
    <location>
        <begin position="502"/>
        <end position="634"/>
    </location>
</feature>
<dbReference type="SMART" id="SM00915">
    <property type="entry name" value="Jacalin"/>
    <property type="match status" value="4"/>
</dbReference>
<dbReference type="InterPro" id="IPR036404">
    <property type="entry name" value="Jacalin-like_lectin_dom_sf"/>
</dbReference>